<comment type="caution">
    <text evidence="1">The sequence shown here is derived from an EMBL/GenBank/DDBJ whole genome shotgun (WGS) entry which is preliminary data.</text>
</comment>
<keyword evidence="2" id="KW-1185">Reference proteome</keyword>
<reference evidence="1 2" key="1">
    <citation type="submission" date="2023-10" db="EMBL/GenBank/DDBJ databases">
        <authorList>
            <person name="Maclean D."/>
            <person name="Macfadyen A."/>
        </authorList>
    </citation>
    <scope>NUCLEOTIDE SEQUENCE [LARGE SCALE GENOMIC DNA]</scope>
</reference>
<dbReference type="AlphaFoldDB" id="A0AAV1I814"/>
<gene>
    <name evidence="1" type="ORF">CVIRNUC_006381</name>
</gene>
<dbReference type="Proteomes" id="UP001314263">
    <property type="component" value="Unassembled WGS sequence"/>
</dbReference>
<accession>A0AAV1I814</accession>
<evidence type="ECO:0000313" key="2">
    <source>
        <dbReference type="Proteomes" id="UP001314263"/>
    </source>
</evidence>
<sequence length="600" mass="65236">MSRSSLLPWLLRLKDFATQTLASPGGGFLELPDGNHRALEVQDFENYTFAALITDALQNNNSHIMLPSNLVLMHQAATANLTLRELGFVVSTDCADTAPDDVPLAGLERMHVTTVDNFWRLVQAAHYNGTLVGAAAPHSSHADGDVRLLHDLSNTIILLPRIVPQVHDAAYERSALVDPLAWGVPELTAMVRSFTRLSGASTVPSLTEWPVLPDKRTLHSLYQAYFEGDSKVRAPPIPTAFVGPPAVPAAMLGLCHSSVVVPSDDMADAAMQAIFHGILALEAEKAKLAELGINVGPFTETHSHPRDGELLQYVLKREYAEGAIYMTMLPFPHEGLLAAQNGPDALYRGDKLWRAKPSLPDSVPEDARDSGNLSTVSYLKSAALQMLKQGCGEGWLLQPKILDMPDLEYRVYLIGGAQAKGTSEDTVVVYTPSVLDNGIYMSNITLAEGMFWSDVIEPPDGSSEGAVSAEEHGVSAKLNQERAPWHCPELHQRIVSAAQDGAQAMTAFQDGLLSSVSNMFVRVDVVLTVHWREDGEEMYVQPMINEMDWFNSAAQMIPHWPSNASGAAAEAAWGTRLARILLREVYSATDSSTDTAVKAQ</sequence>
<proteinExistence type="predicted"/>
<organism evidence="1 2">
    <name type="scientific">Coccomyxa viridis</name>
    <dbReference type="NCBI Taxonomy" id="1274662"/>
    <lineage>
        <taxon>Eukaryota</taxon>
        <taxon>Viridiplantae</taxon>
        <taxon>Chlorophyta</taxon>
        <taxon>core chlorophytes</taxon>
        <taxon>Trebouxiophyceae</taxon>
        <taxon>Trebouxiophyceae incertae sedis</taxon>
        <taxon>Coccomyxaceae</taxon>
        <taxon>Coccomyxa</taxon>
    </lineage>
</organism>
<dbReference type="EMBL" id="CAUYUE010000008">
    <property type="protein sequence ID" value="CAK0783182.1"/>
    <property type="molecule type" value="Genomic_DNA"/>
</dbReference>
<protein>
    <submittedName>
        <fullName evidence="1">Uncharacterized protein</fullName>
    </submittedName>
</protein>
<name>A0AAV1I814_9CHLO</name>
<evidence type="ECO:0000313" key="1">
    <source>
        <dbReference type="EMBL" id="CAK0783182.1"/>
    </source>
</evidence>